<protein>
    <submittedName>
        <fullName evidence="2">Uncharacterized protein</fullName>
    </submittedName>
</protein>
<feature type="chain" id="PRO_5046857082" evidence="1">
    <location>
        <begin position="25"/>
        <end position="170"/>
    </location>
</feature>
<evidence type="ECO:0000256" key="1">
    <source>
        <dbReference type="SAM" id="SignalP"/>
    </source>
</evidence>
<proteinExistence type="predicted"/>
<name>A0ABR9X6K4_9RHOB</name>
<comment type="caution">
    <text evidence="2">The sequence shown here is derived from an EMBL/GenBank/DDBJ whole genome shotgun (WGS) entry which is preliminary data.</text>
</comment>
<dbReference type="RefSeq" id="WP_194136525.1">
    <property type="nucleotide sequence ID" value="NZ_JADFFK010000017.1"/>
</dbReference>
<keyword evidence="3" id="KW-1185">Reference proteome</keyword>
<sequence length="170" mass="18774">MFAKMITGLTASLVLCSAGGVAWAVDYSAASAPELSAAAIAAVDAEDADGLLAIMQEMQSRSMYFFEGDEALCRREPPKVGLLAKPGFNFSTARTAYQTFNKVQRLEEQTCTCPQAARSFEEFSVEFLGVMPEDITETEMQKLREYNIANEYDVSDAYRSFRNKTCRDAP</sequence>
<dbReference type="Proteomes" id="UP000607796">
    <property type="component" value="Unassembled WGS sequence"/>
</dbReference>
<evidence type="ECO:0000313" key="2">
    <source>
        <dbReference type="EMBL" id="MBE9639240.1"/>
    </source>
</evidence>
<accession>A0ABR9X6K4</accession>
<reference evidence="2 3" key="1">
    <citation type="journal article" date="2021" name="Int. J. Syst. Evol. Microbiol.">
        <title>Salipiger mangrovisoli sp. nov., isolated from mangrove soil and the proposal for the reclassification of Paraphaeobacter pallidus as Salipiger pallidus comb. nov.</title>
        <authorList>
            <person name="Du J."/>
            <person name="Liu Y."/>
            <person name="Pei T."/>
            <person name="Deng M.R."/>
            <person name="Zhu H."/>
        </authorList>
    </citation>
    <scope>NUCLEOTIDE SEQUENCE [LARGE SCALE GENOMIC DNA]</scope>
    <source>
        <strain evidence="2 3">6D45A</strain>
    </source>
</reference>
<gene>
    <name evidence="2" type="ORF">IQ782_20500</name>
</gene>
<dbReference type="EMBL" id="JADFFK010000017">
    <property type="protein sequence ID" value="MBE9639240.1"/>
    <property type="molecule type" value="Genomic_DNA"/>
</dbReference>
<keyword evidence="1" id="KW-0732">Signal</keyword>
<evidence type="ECO:0000313" key="3">
    <source>
        <dbReference type="Proteomes" id="UP000607796"/>
    </source>
</evidence>
<feature type="signal peptide" evidence="1">
    <location>
        <begin position="1"/>
        <end position="24"/>
    </location>
</feature>
<organism evidence="2 3">
    <name type="scientific">Salipiger mangrovisoli</name>
    <dbReference type="NCBI Taxonomy" id="2865933"/>
    <lineage>
        <taxon>Bacteria</taxon>
        <taxon>Pseudomonadati</taxon>
        <taxon>Pseudomonadota</taxon>
        <taxon>Alphaproteobacteria</taxon>
        <taxon>Rhodobacterales</taxon>
        <taxon>Roseobacteraceae</taxon>
        <taxon>Salipiger</taxon>
    </lineage>
</organism>